<evidence type="ECO:0000259" key="3">
    <source>
        <dbReference type="PROSITE" id="PS50111"/>
    </source>
</evidence>
<dbReference type="PANTHER" id="PTHR32089:SF112">
    <property type="entry name" value="LYSOZYME-LIKE PROTEIN-RELATED"/>
    <property type="match status" value="1"/>
</dbReference>
<dbReference type="Gene3D" id="1.10.287.950">
    <property type="entry name" value="Methyl-accepting chemotaxis protein"/>
    <property type="match status" value="1"/>
</dbReference>
<dbReference type="PROSITE" id="PS50111">
    <property type="entry name" value="CHEMOTAXIS_TRANSDUC_2"/>
    <property type="match status" value="1"/>
</dbReference>
<dbReference type="PANTHER" id="PTHR32089">
    <property type="entry name" value="METHYL-ACCEPTING CHEMOTAXIS PROTEIN MCPB"/>
    <property type="match status" value="1"/>
</dbReference>
<keyword evidence="1 2" id="KW-0807">Transducer</keyword>
<evidence type="ECO:0000256" key="2">
    <source>
        <dbReference type="PROSITE-ProRule" id="PRU00284"/>
    </source>
</evidence>
<evidence type="ECO:0000256" key="1">
    <source>
        <dbReference type="ARBA" id="ARBA00023224"/>
    </source>
</evidence>
<accession>A0A2T1HVQ1</accession>
<gene>
    <name evidence="4" type="ORF">SLNSH_07145</name>
</gene>
<organism evidence="4 5">
    <name type="scientific">Alsobacter soli</name>
    <dbReference type="NCBI Taxonomy" id="2109933"/>
    <lineage>
        <taxon>Bacteria</taxon>
        <taxon>Pseudomonadati</taxon>
        <taxon>Pseudomonadota</taxon>
        <taxon>Alphaproteobacteria</taxon>
        <taxon>Hyphomicrobiales</taxon>
        <taxon>Alsobacteraceae</taxon>
        <taxon>Alsobacter</taxon>
    </lineage>
</organism>
<feature type="domain" description="Methyl-accepting transducer" evidence="3">
    <location>
        <begin position="202"/>
        <end position="424"/>
    </location>
</feature>
<dbReference type="InterPro" id="IPR012292">
    <property type="entry name" value="Globin/Proto"/>
</dbReference>
<dbReference type="EMBL" id="PVZS01000006">
    <property type="protein sequence ID" value="PSC05747.1"/>
    <property type="molecule type" value="Genomic_DNA"/>
</dbReference>
<dbReference type="Pfam" id="PF11563">
    <property type="entry name" value="Protoglobin"/>
    <property type="match status" value="1"/>
</dbReference>
<dbReference type="InterPro" id="IPR044398">
    <property type="entry name" value="Globin-sensor_dom"/>
</dbReference>
<protein>
    <recommendedName>
        <fullName evidence="3">Methyl-accepting transducer domain-containing protein</fullName>
    </recommendedName>
</protein>
<evidence type="ECO:0000313" key="4">
    <source>
        <dbReference type="EMBL" id="PSC05747.1"/>
    </source>
</evidence>
<evidence type="ECO:0000313" key="5">
    <source>
        <dbReference type="Proteomes" id="UP000239772"/>
    </source>
</evidence>
<keyword evidence="5" id="KW-1185">Reference proteome</keyword>
<dbReference type="GO" id="GO:0019825">
    <property type="term" value="F:oxygen binding"/>
    <property type="evidence" value="ECO:0007669"/>
    <property type="project" value="InterPro"/>
</dbReference>
<dbReference type="AlphaFoldDB" id="A0A2T1HVQ1"/>
<dbReference type="GO" id="GO:0007165">
    <property type="term" value="P:signal transduction"/>
    <property type="evidence" value="ECO:0007669"/>
    <property type="project" value="UniProtKB-KW"/>
</dbReference>
<dbReference type="InterPro" id="IPR004089">
    <property type="entry name" value="MCPsignal_dom"/>
</dbReference>
<proteinExistence type="predicted"/>
<reference evidence="5" key="1">
    <citation type="submission" date="2018-03" db="EMBL/GenBank/DDBJ databases">
        <authorList>
            <person name="Sun L."/>
            <person name="Liu H."/>
            <person name="Chen W."/>
            <person name="Huang K."/>
            <person name="Liu W."/>
            <person name="Gao X."/>
        </authorList>
    </citation>
    <scope>NUCLEOTIDE SEQUENCE [LARGE SCALE GENOMIC DNA]</scope>
    <source>
        <strain evidence="5">SH9</strain>
    </source>
</reference>
<sequence>MLNKVACLEGLRPSMSFLNDLRSRQKAFAIDEATGAIIREMQPIVRRDGAAVLKAYYATWRDLPGFDGFAEKNAQDYVSFQSRYYAEMFNGAMDAAYVERLRETIGREMRDGYGPRIRLASATALSAHLFDEIGRLHPFSGRKVARKCAALMRYVAVDSLNAMAIEQAELQRGLEERRARVDQALAAFTATSASVSTAMIATAEAVDTTAAETLAASEHARKEVDRADQASVESANRVNATANATETLSRSIGAIGGQAQRSLAISRQASTDVAEMARTMNELAQAVERVGSVVGLISEIAAQTNLLALNATIEAARAGEAGRGFAVVASEVKSLAAQTSRATDDIAGQIHAIQAATQASVSQIATIVDSIDQVSGIASVIADAVGEQSSATNAIASGAQDAARMAGTVGQAAQSVRVAMDILEESGEAMRQRSQLLAQQSNAFGSELDLLISRLRSA</sequence>
<dbReference type="SUPFAM" id="SSF58104">
    <property type="entry name" value="Methyl-accepting chemotaxis protein (MCP) signaling domain"/>
    <property type="match status" value="1"/>
</dbReference>
<dbReference type="Pfam" id="PF00015">
    <property type="entry name" value="MCPsignal"/>
    <property type="match status" value="1"/>
</dbReference>
<dbReference type="Proteomes" id="UP000239772">
    <property type="component" value="Unassembled WGS sequence"/>
</dbReference>
<dbReference type="Gene3D" id="1.10.490.10">
    <property type="entry name" value="Globins"/>
    <property type="match status" value="1"/>
</dbReference>
<comment type="caution">
    <text evidence="4">The sequence shown here is derived from an EMBL/GenBank/DDBJ whole genome shotgun (WGS) entry which is preliminary data.</text>
</comment>
<dbReference type="SMART" id="SM00283">
    <property type="entry name" value="MA"/>
    <property type="match status" value="1"/>
</dbReference>
<dbReference type="GO" id="GO:0016020">
    <property type="term" value="C:membrane"/>
    <property type="evidence" value="ECO:0007669"/>
    <property type="project" value="InterPro"/>
</dbReference>
<name>A0A2T1HVQ1_9HYPH</name>
<dbReference type="GO" id="GO:0020037">
    <property type="term" value="F:heme binding"/>
    <property type="evidence" value="ECO:0007669"/>
    <property type="project" value="InterPro"/>
</dbReference>
<dbReference type="InterPro" id="IPR009050">
    <property type="entry name" value="Globin-like_sf"/>
</dbReference>
<dbReference type="SUPFAM" id="SSF46458">
    <property type="entry name" value="Globin-like"/>
    <property type="match status" value="1"/>
</dbReference>